<feature type="compositionally biased region" description="Pro residues" evidence="3">
    <location>
        <begin position="77"/>
        <end position="89"/>
    </location>
</feature>
<evidence type="ECO:0000256" key="3">
    <source>
        <dbReference type="SAM" id="MobiDB-lite"/>
    </source>
</evidence>
<keyword evidence="4" id="KW-0472">Membrane</keyword>
<protein>
    <recommendedName>
        <fullName evidence="7">Anti-sigma factor</fullName>
    </recommendedName>
</protein>
<sequence length="260" mass="27575">MTRQLVPELAAGTAAGDERADALAHLGRCLDCRRELAATTDLMDELLLLVPEEEPGTGFECSVLARLNEEDDAGAPVPSPVPSPVPAPTAPVAASAVPPGRPSRWSRLAWLPPPGRNRLTLLGVVAAATVALALLAAGLVWRATEDDRELAAAYRHTLEVAHGQGLSAAPLRTRKGTEIGTLFAYQGEPSWVYATFRSPPDPGNYQVHLLSKDGRCLALRPFEASTKAIAWGGKIPVRVSDIQSVAFIQSDTPVLTAHFG</sequence>
<dbReference type="InterPro" id="IPR041916">
    <property type="entry name" value="Anti_sigma_zinc_sf"/>
</dbReference>
<dbReference type="AlphaFoldDB" id="A0A0T6LWT3"/>
<evidence type="ECO:0000256" key="1">
    <source>
        <dbReference type="ARBA" id="ARBA00023015"/>
    </source>
</evidence>
<dbReference type="STRING" id="76728.AQ490_15430"/>
<keyword evidence="4" id="KW-0812">Transmembrane</keyword>
<dbReference type="Proteomes" id="UP000050867">
    <property type="component" value="Unassembled WGS sequence"/>
</dbReference>
<organism evidence="5 6">
    <name type="scientific">Wenjunlia vitaminophila</name>
    <name type="common">Streptomyces vitaminophilus</name>
    <dbReference type="NCBI Taxonomy" id="76728"/>
    <lineage>
        <taxon>Bacteria</taxon>
        <taxon>Bacillati</taxon>
        <taxon>Actinomycetota</taxon>
        <taxon>Actinomycetes</taxon>
        <taxon>Kitasatosporales</taxon>
        <taxon>Streptomycetaceae</taxon>
        <taxon>Wenjunlia</taxon>
    </lineage>
</organism>
<evidence type="ECO:0008006" key="7">
    <source>
        <dbReference type="Google" id="ProtNLM"/>
    </source>
</evidence>
<proteinExistence type="predicted"/>
<reference evidence="5 6" key="1">
    <citation type="submission" date="2015-10" db="EMBL/GenBank/DDBJ databases">
        <title>Draft genome sequence of pyrrolomycin-producing Streptomyces vitaminophilus.</title>
        <authorList>
            <person name="Graham D.E."/>
            <person name="Mahan K.M."/>
            <person name="Klingeman D.M."/>
            <person name="Hettich R.L."/>
            <person name="Parry R.J."/>
        </authorList>
    </citation>
    <scope>NUCLEOTIDE SEQUENCE [LARGE SCALE GENOMIC DNA]</scope>
    <source>
        <strain evidence="5 6">ATCC 31673</strain>
    </source>
</reference>
<gene>
    <name evidence="5" type="ORF">AQ490_15430</name>
</gene>
<feature type="region of interest" description="Disordered" evidence="3">
    <location>
        <begin position="71"/>
        <end position="98"/>
    </location>
</feature>
<keyword evidence="4" id="KW-1133">Transmembrane helix</keyword>
<accession>A0A0T6LWT3</accession>
<keyword evidence="2" id="KW-0804">Transcription</keyword>
<comment type="caution">
    <text evidence="5">The sequence shown here is derived from an EMBL/GenBank/DDBJ whole genome shotgun (WGS) entry which is preliminary data.</text>
</comment>
<dbReference type="EMBL" id="LLZU01000005">
    <property type="protein sequence ID" value="KRV50472.1"/>
    <property type="molecule type" value="Genomic_DNA"/>
</dbReference>
<evidence type="ECO:0000313" key="5">
    <source>
        <dbReference type="EMBL" id="KRV50472.1"/>
    </source>
</evidence>
<dbReference type="Gene3D" id="1.10.10.1320">
    <property type="entry name" value="Anti-sigma factor, zinc-finger domain"/>
    <property type="match status" value="1"/>
</dbReference>
<name>A0A0T6LWT3_WENVI</name>
<dbReference type="eggNOG" id="ENOG5032P6C">
    <property type="taxonomic scope" value="Bacteria"/>
</dbReference>
<evidence type="ECO:0000313" key="6">
    <source>
        <dbReference type="Proteomes" id="UP000050867"/>
    </source>
</evidence>
<keyword evidence="6" id="KW-1185">Reference proteome</keyword>
<feature type="transmembrane region" description="Helical" evidence="4">
    <location>
        <begin position="119"/>
        <end position="141"/>
    </location>
</feature>
<evidence type="ECO:0000256" key="4">
    <source>
        <dbReference type="SAM" id="Phobius"/>
    </source>
</evidence>
<keyword evidence="1" id="KW-0805">Transcription regulation</keyword>
<evidence type="ECO:0000256" key="2">
    <source>
        <dbReference type="ARBA" id="ARBA00023163"/>
    </source>
</evidence>